<dbReference type="EMBL" id="MLJW01002026">
    <property type="protein sequence ID" value="OIQ75886.1"/>
    <property type="molecule type" value="Genomic_DNA"/>
</dbReference>
<comment type="caution">
    <text evidence="2">The sequence shown here is derived from an EMBL/GenBank/DDBJ whole genome shotgun (WGS) entry which is preliminary data.</text>
</comment>
<sequence length="354" mass="40139">MHVGEPGQQRRGEYAAAAKVIARQVGDEQHHADQRREQQRRARAERVPAQSQFTAPWRGARAPRPPGDERADQQRARDQRRRQRGQQHRRDDRHQHREFADGGRARRQRGRRAGVEQLGRLVRAASHRGHRRSARNDAAERSGEQQPARGAEQTQCDMAGALDRHHQHGERPQHMRIQTTEPAQRVVGKQRQHDQRRRGQQQQVVQLVDAERVVHEAVQPRLDRQQPGDQHRERRAEFGRTHRQRAEQQRDEQRKLTGDARVLGARAPVPGDDQRADAQRRRGQHGLAEQLRGGAGQRRQREAAHARLGVVGRLIALALEPDQQPGAERGAPAAELLEGEGHRGAPGGIEVVPA</sequence>
<accession>A0A1J5PWL9</accession>
<name>A0A1J5PWL9_9ZZZZ</name>
<reference evidence="2" key="1">
    <citation type="submission" date="2016-10" db="EMBL/GenBank/DDBJ databases">
        <title>Sequence of Gallionella enrichment culture.</title>
        <authorList>
            <person name="Poehlein A."/>
            <person name="Muehling M."/>
            <person name="Daniel R."/>
        </authorList>
    </citation>
    <scope>NUCLEOTIDE SEQUENCE</scope>
</reference>
<feature type="compositionally biased region" description="Basic and acidic residues" evidence="1">
    <location>
        <begin position="221"/>
        <end position="258"/>
    </location>
</feature>
<gene>
    <name evidence="2" type="ORF">GALL_424430</name>
</gene>
<evidence type="ECO:0000256" key="1">
    <source>
        <dbReference type="SAM" id="MobiDB-lite"/>
    </source>
</evidence>
<feature type="compositionally biased region" description="Basic and acidic residues" evidence="1">
    <location>
        <begin position="88"/>
        <end position="104"/>
    </location>
</feature>
<feature type="compositionally biased region" description="Basic and acidic residues" evidence="1">
    <location>
        <begin position="66"/>
        <end position="77"/>
    </location>
</feature>
<feature type="region of interest" description="Disordered" evidence="1">
    <location>
        <begin position="216"/>
        <end position="303"/>
    </location>
</feature>
<feature type="compositionally biased region" description="Basic and acidic residues" evidence="1">
    <location>
        <begin position="25"/>
        <end position="46"/>
    </location>
</feature>
<protein>
    <submittedName>
        <fullName evidence="2">Uncharacterized protein</fullName>
    </submittedName>
</protein>
<organism evidence="2">
    <name type="scientific">mine drainage metagenome</name>
    <dbReference type="NCBI Taxonomy" id="410659"/>
    <lineage>
        <taxon>unclassified sequences</taxon>
        <taxon>metagenomes</taxon>
        <taxon>ecological metagenomes</taxon>
    </lineage>
</organism>
<feature type="region of interest" description="Disordered" evidence="1">
    <location>
        <begin position="322"/>
        <end position="354"/>
    </location>
</feature>
<evidence type="ECO:0000313" key="2">
    <source>
        <dbReference type="EMBL" id="OIQ75886.1"/>
    </source>
</evidence>
<feature type="compositionally biased region" description="Basic and acidic residues" evidence="1">
    <location>
        <begin position="134"/>
        <end position="143"/>
    </location>
</feature>
<proteinExistence type="predicted"/>
<feature type="compositionally biased region" description="Basic residues" evidence="1">
    <location>
        <begin position="78"/>
        <end position="87"/>
    </location>
</feature>
<feature type="compositionally biased region" description="Basic residues" evidence="1">
    <location>
        <begin position="188"/>
        <end position="199"/>
    </location>
</feature>
<feature type="region of interest" description="Disordered" evidence="1">
    <location>
        <begin position="22"/>
        <end position="204"/>
    </location>
</feature>
<dbReference type="AlphaFoldDB" id="A0A1J5PWL9"/>